<dbReference type="Proteomes" id="UP000002051">
    <property type="component" value="Chromosome 3"/>
</dbReference>
<dbReference type="OMA" id="WEYYSES"/>
<dbReference type="InterPro" id="IPR050232">
    <property type="entry name" value="FBL13/AtMIF1-like"/>
</dbReference>
<evidence type="ECO:0000313" key="5">
    <source>
        <dbReference type="Proteomes" id="UP000002051"/>
    </source>
</evidence>
<dbReference type="OrthoDB" id="1434110at2759"/>
<dbReference type="EMBL" id="PSQE01000003">
    <property type="protein sequence ID" value="RHN70636.1"/>
    <property type="molecule type" value="Genomic_DNA"/>
</dbReference>
<dbReference type="InterPro" id="IPR032675">
    <property type="entry name" value="LRR_dom_sf"/>
</dbReference>
<dbReference type="SMART" id="SM00579">
    <property type="entry name" value="FBD"/>
    <property type="match status" value="1"/>
</dbReference>
<gene>
    <name evidence="4" type="primary">11431961</name>
    <name evidence="2" type="ordered locus">MTR_3g107100</name>
    <name evidence="3" type="ORF">MtrunA17_Chr3g0137721</name>
</gene>
<feature type="domain" description="FBD" evidence="1">
    <location>
        <begin position="317"/>
        <end position="398"/>
    </location>
</feature>
<reference evidence="6" key="4">
    <citation type="journal article" date="2018" name="Nat. Plants">
        <title>Whole-genome landscape of Medicago truncatula symbiotic genes.</title>
        <authorList>
            <person name="Pecrix Y."/>
            <person name="Staton S.E."/>
            <person name="Sallet E."/>
            <person name="Lelandais-Briere C."/>
            <person name="Moreau S."/>
            <person name="Carrere S."/>
            <person name="Blein T."/>
            <person name="Jardinaud M.F."/>
            <person name="Latrasse D."/>
            <person name="Zouine M."/>
            <person name="Zahm M."/>
            <person name="Kreplak J."/>
            <person name="Mayjonade B."/>
            <person name="Satge C."/>
            <person name="Perez M."/>
            <person name="Cauet S."/>
            <person name="Marande W."/>
            <person name="Chantry-Darmon C."/>
            <person name="Lopez-Roques C."/>
            <person name="Bouchez O."/>
            <person name="Berard A."/>
            <person name="Debelle F."/>
            <person name="Munos S."/>
            <person name="Bendahmane A."/>
            <person name="Berges H."/>
            <person name="Niebel A."/>
            <person name="Buitink J."/>
            <person name="Frugier F."/>
            <person name="Benhamed M."/>
            <person name="Crespi M."/>
            <person name="Gouzy J."/>
            <person name="Gamas P."/>
        </authorList>
    </citation>
    <scope>NUCLEOTIDE SEQUENCE [LARGE SCALE GENOMIC DNA]</scope>
    <source>
        <strain evidence="6">cv. Jemalong A17</strain>
    </source>
</reference>
<dbReference type="Pfam" id="PF00646">
    <property type="entry name" value="F-box"/>
    <property type="match status" value="1"/>
</dbReference>
<dbReference type="PaxDb" id="3880-AES73643"/>
<accession>G7JB15</accession>
<dbReference type="Pfam" id="PF08387">
    <property type="entry name" value="FBD"/>
    <property type="match status" value="1"/>
</dbReference>
<evidence type="ECO:0000313" key="4">
    <source>
        <dbReference type="EnsemblPlants" id="AES73643"/>
    </source>
</evidence>
<dbReference type="Gene3D" id="3.80.10.10">
    <property type="entry name" value="Ribonuclease Inhibitor"/>
    <property type="match status" value="1"/>
</dbReference>
<dbReference type="Proteomes" id="UP000265566">
    <property type="component" value="Chromosome 3"/>
</dbReference>
<reference evidence="4" key="3">
    <citation type="submission" date="2015-04" db="UniProtKB">
        <authorList>
            <consortium name="EnsemblPlants"/>
        </authorList>
    </citation>
    <scope>IDENTIFICATION</scope>
    <source>
        <strain evidence="4">cv. Jemalong A17</strain>
    </source>
</reference>
<dbReference type="STRING" id="3880.G7JB15"/>
<proteinExistence type="predicted"/>
<dbReference type="AlphaFoldDB" id="G7JB15"/>
<protein>
    <submittedName>
        <fullName evidence="2">F-box/RNI/FBD-like domain protein</fullName>
    </submittedName>
    <submittedName>
        <fullName evidence="3">Putative F-box domain, FBD domain, leucine-rich repeat domain, L domain-containing protein</fullName>
    </submittedName>
</protein>
<reference evidence="2 5" key="1">
    <citation type="journal article" date="2011" name="Nature">
        <title>The Medicago genome provides insight into the evolution of rhizobial symbioses.</title>
        <authorList>
            <person name="Young N.D."/>
            <person name="Debelle F."/>
            <person name="Oldroyd G.E."/>
            <person name="Geurts R."/>
            <person name="Cannon S.B."/>
            <person name="Udvardi M.K."/>
            <person name="Benedito V.A."/>
            <person name="Mayer K.F."/>
            <person name="Gouzy J."/>
            <person name="Schoof H."/>
            <person name="Van de Peer Y."/>
            <person name="Proost S."/>
            <person name="Cook D.R."/>
            <person name="Meyers B.C."/>
            <person name="Spannagl M."/>
            <person name="Cheung F."/>
            <person name="De Mita S."/>
            <person name="Krishnakumar V."/>
            <person name="Gundlach H."/>
            <person name="Zhou S."/>
            <person name="Mudge J."/>
            <person name="Bharti A.K."/>
            <person name="Murray J.D."/>
            <person name="Naoumkina M.A."/>
            <person name="Rosen B."/>
            <person name="Silverstein K.A."/>
            <person name="Tang H."/>
            <person name="Rombauts S."/>
            <person name="Zhao P.X."/>
            <person name="Zhou P."/>
            <person name="Barbe V."/>
            <person name="Bardou P."/>
            <person name="Bechner M."/>
            <person name="Bellec A."/>
            <person name="Berger A."/>
            <person name="Berges H."/>
            <person name="Bidwell S."/>
            <person name="Bisseling T."/>
            <person name="Choisne N."/>
            <person name="Couloux A."/>
            <person name="Denny R."/>
            <person name="Deshpande S."/>
            <person name="Dai X."/>
            <person name="Doyle J.J."/>
            <person name="Dudez A.M."/>
            <person name="Farmer A.D."/>
            <person name="Fouteau S."/>
            <person name="Franken C."/>
            <person name="Gibelin C."/>
            <person name="Gish J."/>
            <person name="Goldstein S."/>
            <person name="Gonzalez A.J."/>
            <person name="Green P.J."/>
            <person name="Hallab A."/>
            <person name="Hartog M."/>
            <person name="Hua A."/>
            <person name="Humphray S.J."/>
            <person name="Jeong D.H."/>
            <person name="Jing Y."/>
            <person name="Jocker A."/>
            <person name="Kenton S.M."/>
            <person name="Kim D.J."/>
            <person name="Klee K."/>
            <person name="Lai H."/>
            <person name="Lang C."/>
            <person name="Lin S."/>
            <person name="Macmil S.L."/>
            <person name="Magdelenat G."/>
            <person name="Matthews L."/>
            <person name="McCorrison J."/>
            <person name="Monaghan E.L."/>
            <person name="Mun J.H."/>
            <person name="Najar F.Z."/>
            <person name="Nicholson C."/>
            <person name="Noirot C."/>
            <person name="O'Bleness M."/>
            <person name="Paule C.R."/>
            <person name="Poulain J."/>
            <person name="Prion F."/>
            <person name="Qin B."/>
            <person name="Qu C."/>
            <person name="Retzel E.F."/>
            <person name="Riddle C."/>
            <person name="Sallet E."/>
            <person name="Samain S."/>
            <person name="Samson N."/>
            <person name="Sanders I."/>
            <person name="Saurat O."/>
            <person name="Scarpelli C."/>
            <person name="Schiex T."/>
            <person name="Segurens B."/>
            <person name="Severin A.J."/>
            <person name="Sherrier D.J."/>
            <person name="Shi R."/>
            <person name="Sims S."/>
            <person name="Singer S.R."/>
            <person name="Sinharoy S."/>
            <person name="Sterck L."/>
            <person name="Viollet A."/>
            <person name="Wang B.B."/>
            <person name="Wang K."/>
            <person name="Wang M."/>
            <person name="Wang X."/>
            <person name="Warfsmann J."/>
            <person name="Weissenbach J."/>
            <person name="White D.D."/>
            <person name="White J.D."/>
            <person name="Wiley G.B."/>
            <person name="Wincker P."/>
            <person name="Xing Y."/>
            <person name="Yang L."/>
            <person name="Yao Z."/>
            <person name="Ying F."/>
            <person name="Zhai J."/>
            <person name="Zhou L."/>
            <person name="Zuber A."/>
            <person name="Denarie J."/>
            <person name="Dixon R.A."/>
            <person name="May G.D."/>
            <person name="Schwartz D.C."/>
            <person name="Rogers J."/>
            <person name="Quetier F."/>
            <person name="Town C.D."/>
            <person name="Roe B.A."/>
        </authorList>
    </citation>
    <scope>NUCLEOTIDE SEQUENCE [LARGE SCALE GENOMIC DNA]</scope>
    <source>
        <strain evidence="2">A17</strain>
        <strain evidence="4 5">cv. Jemalong A17</strain>
    </source>
</reference>
<sequence>MSSIADNDDDDRISNLPETLICHILSFLPTKQAVATSVLAKRWIHLWCSVLAINFSNTELYHQEACFRFSESVYSVLLSRNSIKSFCLGITYGEEGIIGFPHVVKWVNHVVQSGVETIDLLVDTMFGGGPKLPISILSCKTLVVLKFQRFSVKGFTSIRLPCLKILHLSESGFFNIQDFMLLLTGCPILEELQAHHIGFRSEDSITYQERNSSSLSLSKLTRANMVCFYCDFPLKALCNVEFLCIQIDEMYRPHDEIPIFHNLAHLKLLSLNYNWKLLVHVLCHCPKLQKLDLSEATEDCMIPDVQENWVDPEFVPHCISLNLRTCTLLRFKGLHGELLMAKYILKNARVLQTMTITGPSPCDYLLPPGPMLHVDFQYIERELSSFPRASATCQLSIENVNYEFLENS</sequence>
<dbReference type="SUPFAM" id="SSF81383">
    <property type="entry name" value="F-box domain"/>
    <property type="match status" value="1"/>
</dbReference>
<dbReference type="InterPro" id="IPR036047">
    <property type="entry name" value="F-box-like_dom_sf"/>
</dbReference>
<evidence type="ECO:0000313" key="6">
    <source>
        <dbReference type="Proteomes" id="UP000265566"/>
    </source>
</evidence>
<dbReference type="CDD" id="cd22160">
    <property type="entry name" value="F-box_AtFBL13-like"/>
    <property type="match status" value="1"/>
</dbReference>
<name>G7JB15_MEDTR</name>
<dbReference type="Gramene" id="rna19244">
    <property type="protein sequence ID" value="RHN70636.1"/>
    <property type="gene ID" value="gene19244"/>
</dbReference>
<reference evidence="3" key="5">
    <citation type="journal article" date="2018" name="Nat. Plants">
        <title>Whole-genome landscape of Medicago truncatula symbiotic genes.</title>
        <authorList>
            <person name="Pecrix Y."/>
            <person name="Gamas P."/>
            <person name="Carrere S."/>
        </authorList>
    </citation>
    <scope>NUCLEOTIDE SEQUENCE</scope>
    <source>
        <tissue evidence="3">Leaves</tissue>
    </source>
</reference>
<dbReference type="eggNOG" id="ENOG502RRA7">
    <property type="taxonomic scope" value="Eukaryota"/>
</dbReference>
<dbReference type="HOGENOM" id="CLU_010721_1_0_1"/>
<evidence type="ECO:0000313" key="2">
    <source>
        <dbReference type="EMBL" id="AES73643.1"/>
    </source>
</evidence>
<reference evidence="2 5" key="2">
    <citation type="journal article" date="2014" name="BMC Genomics">
        <title>An improved genome release (version Mt4.0) for the model legume Medicago truncatula.</title>
        <authorList>
            <person name="Tang H."/>
            <person name="Krishnakumar V."/>
            <person name="Bidwell S."/>
            <person name="Rosen B."/>
            <person name="Chan A."/>
            <person name="Zhou S."/>
            <person name="Gentzbittel L."/>
            <person name="Childs K.L."/>
            <person name="Yandell M."/>
            <person name="Gundlach H."/>
            <person name="Mayer K.F."/>
            <person name="Schwartz D.C."/>
            <person name="Town C.D."/>
        </authorList>
    </citation>
    <scope>GENOME REANNOTATION</scope>
    <source>
        <strain evidence="4 5">cv. Jemalong A17</strain>
    </source>
</reference>
<dbReference type="PANTHER" id="PTHR31900">
    <property type="entry name" value="F-BOX/RNI SUPERFAMILY PROTEIN-RELATED"/>
    <property type="match status" value="1"/>
</dbReference>
<dbReference type="InterPro" id="IPR006566">
    <property type="entry name" value="FBD"/>
</dbReference>
<dbReference type="Pfam" id="PF24758">
    <property type="entry name" value="LRR_At5g56370"/>
    <property type="match status" value="1"/>
</dbReference>
<dbReference type="PANTHER" id="PTHR31900:SF34">
    <property type="entry name" value="EMB|CAB62440.1-RELATED"/>
    <property type="match status" value="1"/>
</dbReference>
<dbReference type="InterPro" id="IPR001810">
    <property type="entry name" value="F-box_dom"/>
</dbReference>
<evidence type="ECO:0000313" key="3">
    <source>
        <dbReference type="EMBL" id="RHN70636.1"/>
    </source>
</evidence>
<dbReference type="SUPFAM" id="SSF52047">
    <property type="entry name" value="RNI-like"/>
    <property type="match status" value="1"/>
</dbReference>
<evidence type="ECO:0000259" key="1">
    <source>
        <dbReference type="SMART" id="SM00579"/>
    </source>
</evidence>
<dbReference type="EnsemblPlants" id="AES73643">
    <property type="protein sequence ID" value="AES73643"/>
    <property type="gene ID" value="MTR_3g107100"/>
</dbReference>
<organism evidence="2 5">
    <name type="scientific">Medicago truncatula</name>
    <name type="common">Barrel medic</name>
    <name type="synonym">Medicago tribuloides</name>
    <dbReference type="NCBI Taxonomy" id="3880"/>
    <lineage>
        <taxon>Eukaryota</taxon>
        <taxon>Viridiplantae</taxon>
        <taxon>Streptophyta</taxon>
        <taxon>Embryophyta</taxon>
        <taxon>Tracheophyta</taxon>
        <taxon>Spermatophyta</taxon>
        <taxon>Magnoliopsida</taxon>
        <taxon>eudicotyledons</taxon>
        <taxon>Gunneridae</taxon>
        <taxon>Pentapetalae</taxon>
        <taxon>rosids</taxon>
        <taxon>fabids</taxon>
        <taxon>Fabales</taxon>
        <taxon>Fabaceae</taxon>
        <taxon>Papilionoideae</taxon>
        <taxon>50 kb inversion clade</taxon>
        <taxon>NPAAA clade</taxon>
        <taxon>Hologalegina</taxon>
        <taxon>IRL clade</taxon>
        <taxon>Trifolieae</taxon>
        <taxon>Medicago</taxon>
    </lineage>
</organism>
<dbReference type="EMBL" id="CM001219">
    <property type="protein sequence ID" value="AES73643.1"/>
    <property type="molecule type" value="Genomic_DNA"/>
</dbReference>
<dbReference type="Gene3D" id="1.20.1280.50">
    <property type="match status" value="1"/>
</dbReference>
<dbReference type="InterPro" id="IPR053781">
    <property type="entry name" value="F-box_AtFBL13-like"/>
</dbReference>
<dbReference type="InterPro" id="IPR055411">
    <property type="entry name" value="LRR_FXL15/At3g58940/PEG3-like"/>
</dbReference>
<keyword evidence="5" id="KW-1185">Reference proteome</keyword>